<dbReference type="Pfam" id="PF07784">
    <property type="entry name" value="DUF1622"/>
    <property type="match status" value="1"/>
</dbReference>
<feature type="transmembrane region" description="Helical" evidence="1">
    <location>
        <begin position="57"/>
        <end position="76"/>
    </location>
</feature>
<name>A0A6J4QH35_9ACTN</name>
<reference evidence="2" key="1">
    <citation type="submission" date="2020-02" db="EMBL/GenBank/DDBJ databases">
        <authorList>
            <person name="Meier V. D."/>
        </authorList>
    </citation>
    <scope>NUCLEOTIDE SEQUENCE</scope>
    <source>
        <strain evidence="2">AVDCRST_MAG82</strain>
    </source>
</reference>
<accession>A0A6J4QH35</accession>
<feature type="transmembrane region" description="Helical" evidence="1">
    <location>
        <begin position="82"/>
        <end position="99"/>
    </location>
</feature>
<keyword evidence="1" id="KW-0812">Transmembrane</keyword>
<feature type="transmembrane region" description="Helical" evidence="1">
    <location>
        <begin position="12"/>
        <end position="36"/>
    </location>
</feature>
<dbReference type="PANTHER" id="PTHR38468">
    <property type="entry name" value="SLL0939 PROTEIN"/>
    <property type="match status" value="1"/>
</dbReference>
<evidence type="ECO:0000313" key="2">
    <source>
        <dbReference type="EMBL" id="CAA9444018.1"/>
    </source>
</evidence>
<evidence type="ECO:0000256" key="1">
    <source>
        <dbReference type="SAM" id="Phobius"/>
    </source>
</evidence>
<protein>
    <submittedName>
        <fullName evidence="2">Sll0939 protein</fullName>
    </submittedName>
</protein>
<dbReference type="InterPro" id="IPR012427">
    <property type="entry name" value="DUF1622"/>
</dbReference>
<gene>
    <name evidence="2" type="ORF">AVDCRST_MAG82-3148</name>
</gene>
<keyword evidence="1" id="KW-0472">Membrane</keyword>
<dbReference type="PANTHER" id="PTHR38468:SF1">
    <property type="entry name" value="SLL0939 PROTEIN"/>
    <property type="match status" value="1"/>
</dbReference>
<dbReference type="AlphaFoldDB" id="A0A6J4QH35"/>
<keyword evidence="1" id="KW-1133">Transmembrane helix</keyword>
<sequence>MEEYLVTAVGYLRLVVEAIGAAVIGFGVLATTYRYVLTLLGLSDYTNSQVRLYLGRYLALGLEFQLGADILATAVAPTLDEVILLGAIAAIRTVLNYFLSQELERERRQEAAERDTTEQRPVPS</sequence>
<dbReference type="EMBL" id="CADCVA010000387">
    <property type="protein sequence ID" value="CAA9444018.1"/>
    <property type="molecule type" value="Genomic_DNA"/>
</dbReference>
<proteinExistence type="predicted"/>
<organism evidence="2">
    <name type="scientific">uncultured Rubrobacteraceae bacterium</name>
    <dbReference type="NCBI Taxonomy" id="349277"/>
    <lineage>
        <taxon>Bacteria</taxon>
        <taxon>Bacillati</taxon>
        <taxon>Actinomycetota</taxon>
        <taxon>Rubrobacteria</taxon>
        <taxon>Rubrobacterales</taxon>
        <taxon>Rubrobacteraceae</taxon>
        <taxon>environmental samples</taxon>
    </lineage>
</organism>